<organism evidence="4 5">
    <name type="scientific">Tilletia horrida</name>
    <dbReference type="NCBI Taxonomy" id="155126"/>
    <lineage>
        <taxon>Eukaryota</taxon>
        <taxon>Fungi</taxon>
        <taxon>Dikarya</taxon>
        <taxon>Basidiomycota</taxon>
        <taxon>Ustilaginomycotina</taxon>
        <taxon>Exobasidiomycetes</taxon>
        <taxon>Tilletiales</taxon>
        <taxon>Tilletiaceae</taxon>
        <taxon>Tilletia</taxon>
    </lineage>
</organism>
<keyword evidence="5" id="KW-1185">Reference proteome</keyword>
<dbReference type="AlphaFoldDB" id="A0AAN6JQD8"/>
<comment type="caution">
    <text evidence="4">The sequence shown here is derived from an EMBL/GenBank/DDBJ whole genome shotgun (WGS) entry which is preliminary data.</text>
</comment>
<evidence type="ECO:0000256" key="1">
    <source>
        <dbReference type="PROSITE-ProRule" id="PRU00176"/>
    </source>
</evidence>
<feature type="region of interest" description="Disordered" evidence="2">
    <location>
        <begin position="300"/>
        <end position="456"/>
    </location>
</feature>
<feature type="compositionally biased region" description="Pro residues" evidence="2">
    <location>
        <begin position="40"/>
        <end position="58"/>
    </location>
</feature>
<dbReference type="InterPro" id="IPR035979">
    <property type="entry name" value="RBD_domain_sf"/>
</dbReference>
<name>A0AAN6JQD8_9BASI</name>
<dbReference type="PANTHER" id="PTHR18806">
    <property type="entry name" value="RBM25 PROTEIN"/>
    <property type="match status" value="1"/>
</dbReference>
<dbReference type="InterPro" id="IPR034268">
    <property type="entry name" value="RBM25_RRM"/>
</dbReference>
<feature type="region of interest" description="Disordered" evidence="2">
    <location>
        <begin position="495"/>
        <end position="514"/>
    </location>
</feature>
<dbReference type="Proteomes" id="UP001176517">
    <property type="component" value="Unassembled WGS sequence"/>
</dbReference>
<reference evidence="4" key="1">
    <citation type="journal article" date="2023" name="PhytoFront">
        <title>Draft Genome Resources of Seven Strains of Tilletia horrida, Causal Agent of Kernel Smut of Rice.</title>
        <authorList>
            <person name="Khanal S."/>
            <person name="Antony Babu S."/>
            <person name="Zhou X.G."/>
        </authorList>
    </citation>
    <scope>NUCLEOTIDE SEQUENCE</scope>
    <source>
        <strain evidence="4">TX6</strain>
    </source>
</reference>
<sequence>MSNRGADWAFNANNPNLTPLPPRPPRAGIGAGASSSSSPALPPGPPPGTHYTGPPPSAPGLNQGFGLPPPPPPPGWAPHNGHPSGPPPPPAPGPPPGMGMGIPGPPPGLPPGPPPPPGAPGSTPPLPAPVLGAPEPATTLFVGSIAAGVTDTWLTRLLEACGNLRQLKRVNKAFGFAEFTDPSGVQRGLGILNGLELPAFEDGAPAKKLLVKADEKTKKYMAGWESGTQRTDQDDVNDSEAQSRVQALVKRMQDPIARKDGIDESKPAYEIPAHLKDLASEELPEEHRGSVLNEIEQFRQAAAAREEAARKKEIELERQRAREREERERMASAGGSSRGGGDRRHPNGPPMSGGRSHPHDRSSSNDPQSYNRPLNFVSERNGSNDHHSQPPLEDFSNLDPEERDEAEERRRKKMKEADDARAFRDAEHRAIGRERARISHWERELAREKQDEEKRQREREKLLALYTNWSESEAHEREMFYIDRARWRHHRKNVRAREVERDEREEREEEAANAAAAAEAERFLAQQAAEMAALQERQRAAGILIPGSGTGAIKLNIASKKEGGGGPAGAASTVAGGAASGGGGMKISIGLKKDGIGASLVGGAGVTGGGFKLGGLGGEGAGAGGAAPGASEGGFGLIRKSVLGDADEDDDGLRKRKLRKIVLDDEDEPKAKRR</sequence>
<feature type="compositionally biased region" description="Basic and acidic residues" evidence="2">
    <location>
        <begin position="415"/>
        <end position="456"/>
    </location>
</feature>
<dbReference type="CDD" id="cd12446">
    <property type="entry name" value="RRM_RBM25"/>
    <property type="match status" value="1"/>
</dbReference>
<gene>
    <name evidence="4" type="ORF">OC846_004455</name>
</gene>
<evidence type="ECO:0000259" key="3">
    <source>
        <dbReference type="PROSITE" id="PS50102"/>
    </source>
</evidence>
<evidence type="ECO:0000313" key="5">
    <source>
        <dbReference type="Proteomes" id="UP001176517"/>
    </source>
</evidence>
<feature type="compositionally biased region" description="Basic and acidic residues" evidence="2">
    <location>
        <begin position="304"/>
        <end position="330"/>
    </location>
</feature>
<dbReference type="InterPro" id="IPR000504">
    <property type="entry name" value="RRM_dom"/>
</dbReference>
<feature type="compositionally biased region" description="Basic and acidic residues" evidence="2">
    <location>
        <begin position="495"/>
        <end position="504"/>
    </location>
</feature>
<accession>A0AAN6JQD8</accession>
<evidence type="ECO:0000256" key="2">
    <source>
        <dbReference type="SAM" id="MobiDB-lite"/>
    </source>
</evidence>
<protein>
    <recommendedName>
        <fullName evidence="3">RRM domain-containing protein</fullName>
    </recommendedName>
</protein>
<dbReference type="InterPro" id="IPR052768">
    <property type="entry name" value="RBM25"/>
</dbReference>
<feature type="region of interest" description="Disordered" evidence="2">
    <location>
        <begin position="1"/>
        <end position="132"/>
    </location>
</feature>
<dbReference type="GO" id="GO:0005681">
    <property type="term" value="C:spliceosomal complex"/>
    <property type="evidence" value="ECO:0007669"/>
    <property type="project" value="TreeGrafter"/>
</dbReference>
<evidence type="ECO:0000313" key="4">
    <source>
        <dbReference type="EMBL" id="KAK0548506.1"/>
    </source>
</evidence>
<feature type="compositionally biased region" description="Pro residues" evidence="2">
    <location>
        <begin position="67"/>
        <end position="76"/>
    </location>
</feature>
<dbReference type="GO" id="GO:0003729">
    <property type="term" value="F:mRNA binding"/>
    <property type="evidence" value="ECO:0007669"/>
    <property type="project" value="TreeGrafter"/>
</dbReference>
<dbReference type="PANTHER" id="PTHR18806:SF4">
    <property type="entry name" value="RNA-BINDING PROTEIN 25"/>
    <property type="match status" value="1"/>
</dbReference>
<dbReference type="PROSITE" id="PS50102">
    <property type="entry name" value="RRM"/>
    <property type="match status" value="1"/>
</dbReference>
<feature type="compositionally biased region" description="Pro residues" evidence="2">
    <location>
        <begin position="84"/>
        <end position="128"/>
    </location>
</feature>
<dbReference type="SUPFAM" id="SSF54928">
    <property type="entry name" value="RNA-binding domain, RBD"/>
    <property type="match status" value="1"/>
</dbReference>
<feature type="domain" description="RRM" evidence="3">
    <location>
        <begin position="138"/>
        <end position="216"/>
    </location>
</feature>
<dbReference type="Gene3D" id="3.30.70.330">
    <property type="match status" value="1"/>
</dbReference>
<dbReference type="EMBL" id="JAPDMZ010000134">
    <property type="protein sequence ID" value="KAK0548506.1"/>
    <property type="molecule type" value="Genomic_DNA"/>
</dbReference>
<feature type="compositionally biased region" description="Low complexity" evidence="2">
    <location>
        <begin position="26"/>
        <end position="39"/>
    </location>
</feature>
<keyword evidence="1" id="KW-0694">RNA-binding</keyword>
<proteinExistence type="predicted"/>
<dbReference type="InterPro" id="IPR012677">
    <property type="entry name" value="Nucleotide-bd_a/b_plait_sf"/>
</dbReference>